<protein>
    <recommendedName>
        <fullName evidence="5">Prepilin-type N-terminal cleavage/methylation domain-containing protein</fullName>
    </recommendedName>
</protein>
<feature type="transmembrane region" description="Helical" evidence="2">
    <location>
        <begin position="12"/>
        <end position="38"/>
    </location>
</feature>
<dbReference type="Pfam" id="PF07963">
    <property type="entry name" value="N_methyl"/>
    <property type="match status" value="1"/>
</dbReference>
<sequence length="176" mass="19237">MKKMLKNQKGFSLVELLIVIAIMGVLAAVAFSMFAGVLGNSKRRADERTADQIAKAISAYMVDTGDTELTVLKSGAEGSSEVENVIVNLQKELWIWKDASGNFESAEDAPSDNPDAKKYGPYLTPKDGKDANYESYAPQWDKHIGYYIEYYPGLMKADVTPVEEGGTVEVGVEEGK</sequence>
<evidence type="ECO:0000313" key="3">
    <source>
        <dbReference type="EMBL" id="ABN52336.1"/>
    </source>
</evidence>
<dbReference type="EMBL" id="CP000568">
    <property type="protein sequence ID" value="ABN52336.1"/>
    <property type="molecule type" value="Genomic_DNA"/>
</dbReference>
<reference evidence="4" key="1">
    <citation type="submission" date="2007-02" db="EMBL/GenBank/DDBJ databases">
        <title>Complete sequence of Clostridium thermocellum ATCC 27405.</title>
        <authorList>
            <consortium name="US DOE Joint Genome Institute"/>
            <person name="Copeland A."/>
            <person name="Lucas S."/>
            <person name="Lapidus A."/>
            <person name="Barry K."/>
            <person name="Detter J.C."/>
            <person name="Glavina del Rio T."/>
            <person name="Hammon N."/>
            <person name="Israni S."/>
            <person name="Dalin E."/>
            <person name="Tice H."/>
            <person name="Pitluck S."/>
            <person name="Chertkov O."/>
            <person name="Brettin T."/>
            <person name="Bruce D."/>
            <person name="Han C."/>
            <person name="Tapia R."/>
            <person name="Gilna P."/>
            <person name="Schmutz J."/>
            <person name="Larimer F."/>
            <person name="Land M."/>
            <person name="Hauser L."/>
            <person name="Kyrpides N."/>
            <person name="Mikhailova N."/>
            <person name="Wu J.H.D."/>
            <person name="Newcomb M."/>
            <person name="Richardson P."/>
        </authorList>
    </citation>
    <scope>NUCLEOTIDE SEQUENCE [LARGE SCALE GENOMIC DNA]</scope>
    <source>
        <strain evidence="4">ATCC 27405 / DSM 1237 / JCM 9322 / NBRC 103400 / NCIMB 10682 / NRRL B-4536 / VPI 7372</strain>
    </source>
</reference>
<dbReference type="InterPro" id="IPR012902">
    <property type="entry name" value="N_methyl_site"/>
</dbReference>
<dbReference type="PANTHER" id="PTHR30093">
    <property type="entry name" value="GENERAL SECRETION PATHWAY PROTEIN G"/>
    <property type="match status" value="1"/>
</dbReference>
<name>A3DEF7_ACET2</name>
<dbReference type="NCBIfam" id="TIGR02532">
    <property type="entry name" value="IV_pilin_GFxxxE"/>
    <property type="match status" value="1"/>
</dbReference>
<dbReference type="AlphaFoldDB" id="A3DEF7"/>
<keyword evidence="4" id="KW-1185">Reference proteome</keyword>
<dbReference type="SUPFAM" id="SSF54523">
    <property type="entry name" value="Pili subunits"/>
    <property type="match status" value="1"/>
</dbReference>
<reference evidence="3 4" key="2">
    <citation type="journal article" date="2013" name="Biotechnol. Biofuels">
        <title>Global transcriptome analysis of Clostridium thermocellum ATCC 27405 during growth on dilute acid pretreated Populus and switchgrass.</title>
        <authorList>
            <person name="Wilson C.M."/>
            <person name="Rodriguez M.Jr."/>
            <person name="Johnson C.M."/>
            <person name="Martin S.L."/>
            <person name="Chu T.M."/>
            <person name="Wolfinger R.D."/>
            <person name="Hauser L.J."/>
            <person name="Land M.L."/>
            <person name="Klingeman D.M."/>
            <person name="Syed M.H."/>
            <person name="Ragauskas A.J."/>
            <person name="Tschaplinski T.J."/>
            <person name="Mielenz J.R."/>
            <person name="Brown S.D."/>
        </authorList>
    </citation>
    <scope>NUCLEOTIDE SEQUENCE [LARGE SCALE GENOMIC DNA]</scope>
    <source>
        <strain evidence="4">ATCC 27405 / DSM 1237 / JCM 9322 / NBRC 103400 / NCIMB 10682 / NRRL B-4536 / VPI 7372</strain>
    </source>
</reference>
<keyword evidence="2" id="KW-0472">Membrane</keyword>
<evidence type="ECO:0000256" key="1">
    <source>
        <dbReference type="SAM" id="MobiDB-lite"/>
    </source>
</evidence>
<dbReference type="Proteomes" id="UP000002145">
    <property type="component" value="Chromosome"/>
</dbReference>
<dbReference type="OrthoDB" id="1819208at2"/>
<keyword evidence="2" id="KW-0812">Transmembrane</keyword>
<dbReference type="eggNOG" id="COG2165">
    <property type="taxonomic scope" value="Bacteria"/>
</dbReference>
<proteinExistence type="predicted"/>
<evidence type="ECO:0000256" key="2">
    <source>
        <dbReference type="SAM" id="Phobius"/>
    </source>
</evidence>
<dbReference type="PROSITE" id="PS00409">
    <property type="entry name" value="PROKAR_NTER_METHYL"/>
    <property type="match status" value="1"/>
</dbReference>
<gene>
    <name evidence="3" type="ordered locus">Cthe_1104</name>
</gene>
<dbReference type="Gene3D" id="3.30.700.10">
    <property type="entry name" value="Glycoprotein, Type 4 Pilin"/>
    <property type="match status" value="1"/>
</dbReference>
<dbReference type="STRING" id="203119.Cthe_1104"/>
<dbReference type="InterPro" id="IPR045584">
    <property type="entry name" value="Pilin-like"/>
</dbReference>
<dbReference type="HOGENOM" id="CLU_1583689_0_0_9"/>
<keyword evidence="2" id="KW-1133">Transmembrane helix</keyword>
<evidence type="ECO:0000313" key="4">
    <source>
        <dbReference type="Proteomes" id="UP000002145"/>
    </source>
</evidence>
<dbReference type="KEGG" id="cth:Cthe_1104"/>
<feature type="region of interest" description="Disordered" evidence="1">
    <location>
        <begin position="104"/>
        <end position="123"/>
    </location>
</feature>
<organism evidence="3 4">
    <name type="scientific">Acetivibrio thermocellus (strain ATCC 27405 / DSM 1237 / JCM 9322 / NBRC 103400 / NCIMB 10682 / NRRL B-4536 / VPI 7372)</name>
    <name type="common">Clostridium thermocellum</name>
    <dbReference type="NCBI Taxonomy" id="203119"/>
    <lineage>
        <taxon>Bacteria</taxon>
        <taxon>Bacillati</taxon>
        <taxon>Bacillota</taxon>
        <taxon>Clostridia</taxon>
        <taxon>Eubacteriales</taxon>
        <taxon>Oscillospiraceae</taxon>
        <taxon>Acetivibrio</taxon>
    </lineage>
</organism>
<accession>A3DEF7</accession>
<evidence type="ECO:0008006" key="5">
    <source>
        <dbReference type="Google" id="ProtNLM"/>
    </source>
</evidence>
<dbReference type="RefSeq" id="WP_011837966.1">
    <property type="nucleotide sequence ID" value="NC_009012.1"/>
</dbReference>
<dbReference type="GeneID" id="35804966"/>